<comment type="cofactor">
    <cofactor evidence="1">
        <name>FAD</name>
        <dbReference type="ChEBI" id="CHEBI:57692"/>
    </cofactor>
</comment>
<dbReference type="EMBL" id="FOHJ01000010">
    <property type="protein sequence ID" value="SET89573.1"/>
    <property type="molecule type" value="Genomic_DNA"/>
</dbReference>
<dbReference type="GO" id="GO:0016491">
    <property type="term" value="F:oxidoreductase activity"/>
    <property type="evidence" value="ECO:0007669"/>
    <property type="project" value="UniProtKB-KW"/>
</dbReference>
<keyword evidence="5" id="KW-1185">Reference proteome</keyword>
<dbReference type="NCBIfam" id="TIGR04018">
    <property type="entry name" value="Bthiol_YpdA"/>
    <property type="match status" value="1"/>
</dbReference>
<organism evidence="4 5">
    <name type="scientific">Salinibacillus kushneri</name>
    <dbReference type="NCBI Taxonomy" id="237682"/>
    <lineage>
        <taxon>Bacteria</taxon>
        <taxon>Bacillati</taxon>
        <taxon>Bacillota</taxon>
        <taxon>Bacilli</taxon>
        <taxon>Bacillales</taxon>
        <taxon>Bacillaceae</taxon>
        <taxon>Salinibacillus</taxon>
    </lineage>
</organism>
<proteinExistence type="predicted"/>
<dbReference type="InterPro" id="IPR050097">
    <property type="entry name" value="Ferredoxin-NADP_redctase_2"/>
</dbReference>
<dbReference type="Pfam" id="PF13738">
    <property type="entry name" value="Pyr_redox_3"/>
    <property type="match status" value="1"/>
</dbReference>
<protein>
    <submittedName>
        <fullName evidence="4">Thioredoxin reductase (NADPH)</fullName>
    </submittedName>
</protein>
<gene>
    <name evidence="4" type="ORF">SAMN05421676_11067</name>
</gene>
<dbReference type="InterPro" id="IPR036188">
    <property type="entry name" value="FAD/NAD-bd_sf"/>
</dbReference>
<dbReference type="Gene3D" id="3.50.50.60">
    <property type="entry name" value="FAD/NAD(P)-binding domain"/>
    <property type="match status" value="2"/>
</dbReference>
<dbReference type="AlphaFoldDB" id="A0A1I0HZL9"/>
<evidence type="ECO:0000256" key="3">
    <source>
        <dbReference type="ARBA" id="ARBA00023002"/>
    </source>
</evidence>
<dbReference type="PANTHER" id="PTHR48105">
    <property type="entry name" value="THIOREDOXIN REDUCTASE 1-RELATED-RELATED"/>
    <property type="match status" value="1"/>
</dbReference>
<evidence type="ECO:0000313" key="5">
    <source>
        <dbReference type="Proteomes" id="UP000199095"/>
    </source>
</evidence>
<name>A0A1I0HZL9_9BACI</name>
<evidence type="ECO:0000256" key="2">
    <source>
        <dbReference type="ARBA" id="ARBA00022630"/>
    </source>
</evidence>
<keyword evidence="2" id="KW-0285">Flavoprotein</keyword>
<dbReference type="PRINTS" id="PR00469">
    <property type="entry name" value="PNDRDTASEII"/>
</dbReference>
<dbReference type="RefSeq" id="WP_093136692.1">
    <property type="nucleotide sequence ID" value="NZ_FOHJ01000010.1"/>
</dbReference>
<dbReference type="InterPro" id="IPR023856">
    <property type="entry name" value="Bdr"/>
</dbReference>
<dbReference type="STRING" id="237682.SAMN05421676_11067"/>
<evidence type="ECO:0000313" key="4">
    <source>
        <dbReference type="EMBL" id="SET89573.1"/>
    </source>
</evidence>
<evidence type="ECO:0000256" key="1">
    <source>
        <dbReference type="ARBA" id="ARBA00001974"/>
    </source>
</evidence>
<keyword evidence="3" id="KW-0560">Oxidoreductase</keyword>
<accession>A0A1I0HZL9</accession>
<reference evidence="5" key="1">
    <citation type="submission" date="2016-10" db="EMBL/GenBank/DDBJ databases">
        <authorList>
            <person name="Varghese N."/>
            <person name="Submissions S."/>
        </authorList>
    </citation>
    <scope>NUCLEOTIDE SEQUENCE [LARGE SCALE GENOMIC DNA]</scope>
    <source>
        <strain evidence="5">CGMCC 1.3566</strain>
    </source>
</reference>
<sequence>MNREKIVIIGAGPCGLAATLSLRKHGMDPLIIEKGNVVQSLYRFPTHQTFFSSSDRLEIGNIPFISEKQKPVRNEALTYYRTVAERENLRINTFEKVENITKIDEGFSIDTIKRDGKKSEYQAKYMIVATGYYDHPNYLGIPGEELEKVTHYFKEAHPYFDTDVVVIGGKNSAVDATLELVKAGARVTVIYRGQEYSRSVKPWILPLFNSLVQKGKVNMIFNSHVNKITENEVYYFVNDEEKIIKNDFVFAMTGYHPDHTFLKSMGITIDDQTGRPSFQENTMESNIDNVYIAGVIAAGYNNNEIFIENGRFHGEQIAKSIAVKEKMY</sequence>
<dbReference type="OrthoDB" id="9778740at2"/>
<dbReference type="PRINTS" id="PR00368">
    <property type="entry name" value="FADPNR"/>
</dbReference>
<dbReference type="Proteomes" id="UP000199095">
    <property type="component" value="Unassembled WGS sequence"/>
</dbReference>
<dbReference type="SUPFAM" id="SSF51905">
    <property type="entry name" value="FAD/NAD(P)-binding domain"/>
    <property type="match status" value="1"/>
</dbReference>